<reference evidence="1" key="1">
    <citation type="journal article" date="2021" name="Environ. Microbiol.">
        <title>Gene family expansions and transcriptome signatures uncover fungal adaptations to wood decay.</title>
        <authorList>
            <person name="Hage H."/>
            <person name="Miyauchi S."/>
            <person name="Viragh M."/>
            <person name="Drula E."/>
            <person name="Min B."/>
            <person name="Chaduli D."/>
            <person name="Navarro D."/>
            <person name="Favel A."/>
            <person name="Norest M."/>
            <person name="Lesage-Meessen L."/>
            <person name="Balint B."/>
            <person name="Merenyi Z."/>
            <person name="de Eugenio L."/>
            <person name="Morin E."/>
            <person name="Martinez A.T."/>
            <person name="Baldrian P."/>
            <person name="Stursova M."/>
            <person name="Martinez M.J."/>
            <person name="Novotny C."/>
            <person name="Magnuson J.K."/>
            <person name="Spatafora J.W."/>
            <person name="Maurice S."/>
            <person name="Pangilinan J."/>
            <person name="Andreopoulos W."/>
            <person name="LaButti K."/>
            <person name="Hundley H."/>
            <person name="Na H."/>
            <person name="Kuo A."/>
            <person name="Barry K."/>
            <person name="Lipzen A."/>
            <person name="Henrissat B."/>
            <person name="Riley R."/>
            <person name="Ahrendt S."/>
            <person name="Nagy L.G."/>
            <person name="Grigoriev I.V."/>
            <person name="Martin F."/>
            <person name="Rosso M.N."/>
        </authorList>
    </citation>
    <scope>NUCLEOTIDE SEQUENCE</scope>
    <source>
        <strain evidence="1">CBS 384.51</strain>
    </source>
</reference>
<protein>
    <submittedName>
        <fullName evidence="1">Uncharacterized protein</fullName>
    </submittedName>
</protein>
<dbReference type="Proteomes" id="UP001055072">
    <property type="component" value="Unassembled WGS sequence"/>
</dbReference>
<comment type="caution">
    <text evidence="1">The sequence shown here is derived from an EMBL/GenBank/DDBJ whole genome shotgun (WGS) entry which is preliminary data.</text>
</comment>
<accession>A0ACB8UG80</accession>
<proteinExistence type="predicted"/>
<organism evidence="1 2">
    <name type="scientific">Irpex rosettiformis</name>
    <dbReference type="NCBI Taxonomy" id="378272"/>
    <lineage>
        <taxon>Eukaryota</taxon>
        <taxon>Fungi</taxon>
        <taxon>Dikarya</taxon>
        <taxon>Basidiomycota</taxon>
        <taxon>Agaricomycotina</taxon>
        <taxon>Agaricomycetes</taxon>
        <taxon>Polyporales</taxon>
        <taxon>Irpicaceae</taxon>
        <taxon>Irpex</taxon>
    </lineage>
</organism>
<dbReference type="EMBL" id="MU274902">
    <property type="protein sequence ID" value="KAI0093263.1"/>
    <property type="molecule type" value="Genomic_DNA"/>
</dbReference>
<evidence type="ECO:0000313" key="1">
    <source>
        <dbReference type="EMBL" id="KAI0093263.1"/>
    </source>
</evidence>
<name>A0ACB8UG80_9APHY</name>
<gene>
    <name evidence="1" type="ORF">BDY19DRAFT_922981</name>
</gene>
<evidence type="ECO:0000313" key="2">
    <source>
        <dbReference type="Proteomes" id="UP001055072"/>
    </source>
</evidence>
<sequence length="217" mass="24095">MRLIVSSEPRTDITINCQHTNVWLLVKYDTIQGDKQTGPPRPPISPPSLSTLTSSFVAQIVLHPPSIYATLFLRGDGTFHWAICVSVDDSNATKMHVTNLSGGWVYEKIMDSIVKSQTACVAVKIGELSSTRDIEPVSNLLENIPMLIPTIDQSIEERFTCRVWFKEAIRVLTANGIISCPDVYKLERELKAYGEEQDPKTVAGYGVEIRTSSILSI</sequence>
<keyword evidence="2" id="KW-1185">Reference proteome</keyword>